<dbReference type="RefSeq" id="WP_066689206.1">
    <property type="nucleotide sequence ID" value="NZ_CP117025.1"/>
</dbReference>
<evidence type="ECO:0000259" key="3">
    <source>
        <dbReference type="Pfam" id="PF09130"/>
    </source>
</evidence>
<dbReference type="InterPro" id="IPR006115">
    <property type="entry name" value="6PGDH_NADP-bd"/>
</dbReference>
<evidence type="ECO:0000259" key="2">
    <source>
        <dbReference type="Pfam" id="PF03446"/>
    </source>
</evidence>
<dbReference type="SUPFAM" id="SSF48179">
    <property type="entry name" value="6-phosphogluconate dehydrogenase C-terminal domain-like"/>
    <property type="match status" value="1"/>
</dbReference>
<evidence type="ECO:0000256" key="1">
    <source>
        <dbReference type="ARBA" id="ARBA00023002"/>
    </source>
</evidence>
<dbReference type="PIRSF" id="PIRSF000103">
    <property type="entry name" value="HIBADH"/>
    <property type="match status" value="1"/>
</dbReference>
<dbReference type="Gene3D" id="3.40.50.720">
    <property type="entry name" value="NAD(P)-binding Rossmann-like Domain"/>
    <property type="match status" value="1"/>
</dbReference>
<organism evidence="4 5">
    <name type="scientific">Sphingomonas hankookensis</name>
    <dbReference type="NCBI Taxonomy" id="563996"/>
    <lineage>
        <taxon>Bacteria</taxon>
        <taxon>Pseudomonadati</taxon>
        <taxon>Pseudomonadota</taxon>
        <taxon>Alphaproteobacteria</taxon>
        <taxon>Sphingomonadales</taxon>
        <taxon>Sphingomonadaceae</taxon>
        <taxon>Sphingomonas</taxon>
    </lineage>
</organism>
<keyword evidence="1" id="KW-0560">Oxidoreductase</keyword>
<sequence>MAMTIASIGFGEAGQAFARPGIRAYDRKGAAIGDAYGATGVIGCQTPAEALADADAVFSLVTADQALPAARAYAALLAPGALWLDMNSVAPDTKRAAAQAVATAGGRYVDVAVMAPVLPARLAAPLLLAGPHAAEAEAVLRDHGFTNVAIAGPAIGAASSIKMIRSVMVKGLEALTAECALAAERAGVLDPVIASLDASWKPQGWETRIDYNLDRMMAHGLRRAAEMEEVAVTLAALGVDPAMTRGTIERQRTLGGLGLTPPAGLTAKLAALGDTQ</sequence>
<proteinExistence type="predicted"/>
<dbReference type="EMBL" id="LQQO01000007">
    <property type="protein sequence ID" value="KZE17083.1"/>
    <property type="molecule type" value="Genomic_DNA"/>
</dbReference>
<dbReference type="InterPro" id="IPR015815">
    <property type="entry name" value="HIBADH-related"/>
</dbReference>
<name>A0ABR5YDT4_9SPHN</name>
<dbReference type="Proteomes" id="UP000076609">
    <property type="component" value="Unassembled WGS sequence"/>
</dbReference>
<evidence type="ECO:0000313" key="4">
    <source>
        <dbReference type="EMBL" id="KZE17083.1"/>
    </source>
</evidence>
<dbReference type="Pfam" id="PF09130">
    <property type="entry name" value="DUF1932"/>
    <property type="match status" value="1"/>
</dbReference>
<dbReference type="Gene3D" id="1.10.1040.10">
    <property type="entry name" value="N-(1-d-carboxylethyl)-l-norvaline Dehydrogenase, domain 2"/>
    <property type="match status" value="1"/>
</dbReference>
<dbReference type="InterPro" id="IPR015814">
    <property type="entry name" value="Pgluconate_DH_NAD-bd_C"/>
</dbReference>
<feature type="domain" description="Phosphogluconate dehydrogenase NAD-binding putative C-terminal" evidence="3">
    <location>
        <begin position="183"/>
        <end position="253"/>
    </location>
</feature>
<keyword evidence="5" id="KW-1185">Reference proteome</keyword>
<feature type="domain" description="6-phosphogluconate dehydrogenase NADP-binding" evidence="2">
    <location>
        <begin position="5"/>
        <end position="134"/>
    </location>
</feature>
<dbReference type="InterPro" id="IPR008927">
    <property type="entry name" value="6-PGluconate_DH-like_C_sf"/>
</dbReference>
<dbReference type="InterPro" id="IPR013328">
    <property type="entry name" value="6PGD_dom2"/>
</dbReference>
<protein>
    <submittedName>
        <fullName evidence="4">6-phosphogluconate dehydrogenase</fullName>
    </submittedName>
</protein>
<dbReference type="Pfam" id="PF03446">
    <property type="entry name" value="NAD_binding_2"/>
    <property type="match status" value="1"/>
</dbReference>
<gene>
    <name evidence="4" type="ORF">AVT10_11505</name>
</gene>
<evidence type="ECO:0000313" key="5">
    <source>
        <dbReference type="Proteomes" id="UP000076609"/>
    </source>
</evidence>
<accession>A0ABR5YDT4</accession>
<dbReference type="SUPFAM" id="SSF51735">
    <property type="entry name" value="NAD(P)-binding Rossmann-fold domains"/>
    <property type="match status" value="1"/>
</dbReference>
<reference evidence="5" key="1">
    <citation type="submission" date="2016-01" db="EMBL/GenBank/DDBJ databases">
        <title>Draft genome of Chromobacterium sp. F49.</title>
        <authorList>
            <person name="Hong K.W."/>
        </authorList>
    </citation>
    <scope>NUCLEOTIDE SEQUENCE [LARGE SCALE GENOMIC DNA]</scope>
    <source>
        <strain evidence="5">CN3</strain>
    </source>
</reference>
<dbReference type="InterPro" id="IPR036291">
    <property type="entry name" value="NAD(P)-bd_dom_sf"/>
</dbReference>
<comment type="caution">
    <text evidence="4">The sequence shown here is derived from an EMBL/GenBank/DDBJ whole genome shotgun (WGS) entry which is preliminary data.</text>
</comment>